<name>A0A1F6EG91_9BACT</name>
<gene>
    <name evidence="1" type="ORF">A3A38_00325</name>
</gene>
<dbReference type="Proteomes" id="UP000177306">
    <property type="component" value="Unassembled WGS sequence"/>
</dbReference>
<comment type="caution">
    <text evidence="1">The sequence shown here is derived from an EMBL/GenBank/DDBJ whole genome shotgun (WGS) entry which is preliminary data.</text>
</comment>
<evidence type="ECO:0000313" key="2">
    <source>
        <dbReference type="Proteomes" id="UP000177306"/>
    </source>
</evidence>
<organism evidence="1 2">
    <name type="scientific">Candidatus Kaiserbacteria bacterium RIFCSPLOWO2_01_FULL_53_17</name>
    <dbReference type="NCBI Taxonomy" id="1798511"/>
    <lineage>
        <taxon>Bacteria</taxon>
        <taxon>Candidatus Kaiseribacteriota</taxon>
    </lineage>
</organism>
<dbReference type="AlphaFoldDB" id="A0A1F6EG91"/>
<protein>
    <submittedName>
        <fullName evidence="1">Uncharacterized protein</fullName>
    </submittedName>
</protein>
<proteinExistence type="predicted"/>
<accession>A0A1F6EG91</accession>
<dbReference type="EMBL" id="MFLY01000036">
    <property type="protein sequence ID" value="OGG72669.1"/>
    <property type="molecule type" value="Genomic_DNA"/>
</dbReference>
<reference evidence="1 2" key="1">
    <citation type="journal article" date="2016" name="Nat. Commun.">
        <title>Thousands of microbial genomes shed light on interconnected biogeochemical processes in an aquifer system.</title>
        <authorList>
            <person name="Anantharaman K."/>
            <person name="Brown C.T."/>
            <person name="Hug L.A."/>
            <person name="Sharon I."/>
            <person name="Castelle C.J."/>
            <person name="Probst A.J."/>
            <person name="Thomas B.C."/>
            <person name="Singh A."/>
            <person name="Wilkins M.J."/>
            <person name="Karaoz U."/>
            <person name="Brodie E.L."/>
            <person name="Williams K.H."/>
            <person name="Hubbard S.S."/>
            <person name="Banfield J.F."/>
        </authorList>
    </citation>
    <scope>NUCLEOTIDE SEQUENCE [LARGE SCALE GENOMIC DNA]</scope>
</reference>
<evidence type="ECO:0000313" key="1">
    <source>
        <dbReference type="EMBL" id="OGG72669.1"/>
    </source>
</evidence>
<sequence>MFPSSPIVRIRAIFSRPTERTQQVSFASRRLIYEVCRWGLQEGRSAIDLARVATKEGSNFKMSFNPRIVPEFVYRRTSRVYVLLERIRILARKLLHI</sequence>